<protein>
    <submittedName>
        <fullName evidence="1">Sulfur carrier protein ThiS</fullName>
    </submittedName>
</protein>
<dbReference type="Gene3D" id="3.10.20.30">
    <property type="match status" value="1"/>
</dbReference>
<dbReference type="Proteomes" id="UP000600588">
    <property type="component" value="Unassembled WGS sequence"/>
</dbReference>
<evidence type="ECO:0000313" key="2">
    <source>
        <dbReference type="Proteomes" id="UP000600588"/>
    </source>
</evidence>
<accession>A0A8J6Q6Z5</accession>
<dbReference type="InterPro" id="IPR010035">
    <property type="entry name" value="Thi_S"/>
</dbReference>
<proteinExistence type="predicted"/>
<name>A0A8J6Q6Z5_9FLAO</name>
<dbReference type="SUPFAM" id="SSF54285">
    <property type="entry name" value="MoaD/ThiS"/>
    <property type="match status" value="1"/>
</dbReference>
<keyword evidence="2" id="KW-1185">Reference proteome</keyword>
<sequence length="67" mass="7567">MITIQLNEQTLKIDKNIKISELLQQENFPQLGIAVAINQQIISKSNWDMQHLHDGDNILIIQATQGG</sequence>
<dbReference type="CDD" id="cd00565">
    <property type="entry name" value="Ubl_ThiS"/>
    <property type="match status" value="1"/>
</dbReference>
<comment type="caution">
    <text evidence="1">The sequence shown here is derived from an EMBL/GenBank/DDBJ whole genome shotgun (WGS) entry which is preliminary data.</text>
</comment>
<dbReference type="InterPro" id="IPR012675">
    <property type="entry name" value="Beta-grasp_dom_sf"/>
</dbReference>
<dbReference type="Pfam" id="PF02597">
    <property type="entry name" value="ThiS"/>
    <property type="match status" value="1"/>
</dbReference>
<dbReference type="NCBIfam" id="TIGR01683">
    <property type="entry name" value="thiS"/>
    <property type="match status" value="1"/>
</dbReference>
<dbReference type="PANTHER" id="PTHR34472">
    <property type="entry name" value="SULFUR CARRIER PROTEIN THIS"/>
    <property type="match status" value="1"/>
</dbReference>
<evidence type="ECO:0000313" key="1">
    <source>
        <dbReference type="EMBL" id="MBD0831275.1"/>
    </source>
</evidence>
<organism evidence="1 2">
    <name type="scientific">Aestuariibaculum sediminum</name>
    <dbReference type="NCBI Taxonomy" id="2770637"/>
    <lineage>
        <taxon>Bacteria</taxon>
        <taxon>Pseudomonadati</taxon>
        <taxon>Bacteroidota</taxon>
        <taxon>Flavobacteriia</taxon>
        <taxon>Flavobacteriales</taxon>
        <taxon>Flavobacteriaceae</taxon>
    </lineage>
</organism>
<gene>
    <name evidence="1" type="primary">thiS</name>
    <name evidence="1" type="ORF">ICJ83_03930</name>
</gene>
<dbReference type="RefSeq" id="WP_188229039.1">
    <property type="nucleotide sequence ID" value="NZ_JACVXB010000001.1"/>
</dbReference>
<dbReference type="EMBL" id="JACVXB010000001">
    <property type="protein sequence ID" value="MBD0831275.1"/>
    <property type="molecule type" value="Genomic_DNA"/>
</dbReference>
<dbReference type="InterPro" id="IPR016155">
    <property type="entry name" value="Mopterin_synth/thiamin_S_b"/>
</dbReference>
<dbReference type="InterPro" id="IPR003749">
    <property type="entry name" value="ThiS/MoaD-like"/>
</dbReference>
<dbReference type="AlphaFoldDB" id="A0A8J6Q6Z5"/>
<dbReference type="PANTHER" id="PTHR34472:SF1">
    <property type="entry name" value="SULFUR CARRIER PROTEIN THIS"/>
    <property type="match status" value="1"/>
</dbReference>
<reference evidence="1 2" key="1">
    <citation type="submission" date="2020-09" db="EMBL/GenBank/DDBJ databases">
        <title>TT11 complete genome.</title>
        <authorList>
            <person name="Wu Z."/>
        </authorList>
    </citation>
    <scope>NUCLEOTIDE SEQUENCE [LARGE SCALE GENOMIC DNA]</scope>
    <source>
        <strain evidence="1 2">TT11</strain>
    </source>
</reference>